<dbReference type="AlphaFoldDB" id="A0A8S1WEU1"/>
<gene>
    <name evidence="2" type="ORF">PPENT_87.1.T0870201</name>
</gene>
<dbReference type="OrthoDB" id="297717at2759"/>
<feature type="compositionally biased region" description="Low complexity" evidence="1">
    <location>
        <begin position="89"/>
        <end position="104"/>
    </location>
</feature>
<feature type="region of interest" description="Disordered" evidence="1">
    <location>
        <begin position="417"/>
        <end position="457"/>
    </location>
</feature>
<keyword evidence="3" id="KW-1185">Reference proteome</keyword>
<evidence type="ECO:0000313" key="2">
    <source>
        <dbReference type="EMBL" id="CAD8186689.1"/>
    </source>
</evidence>
<feature type="region of interest" description="Disordered" evidence="1">
    <location>
        <begin position="383"/>
        <end position="402"/>
    </location>
</feature>
<feature type="region of interest" description="Disordered" evidence="1">
    <location>
        <begin position="70"/>
        <end position="110"/>
    </location>
</feature>
<protein>
    <submittedName>
        <fullName evidence="2">Uncharacterized protein</fullName>
    </submittedName>
</protein>
<feature type="compositionally biased region" description="Basic and acidic residues" evidence="1">
    <location>
        <begin position="390"/>
        <end position="402"/>
    </location>
</feature>
<dbReference type="EMBL" id="CAJJDO010000087">
    <property type="protein sequence ID" value="CAD8186689.1"/>
    <property type="molecule type" value="Genomic_DNA"/>
</dbReference>
<reference evidence="2" key="1">
    <citation type="submission" date="2021-01" db="EMBL/GenBank/DDBJ databases">
        <authorList>
            <consortium name="Genoscope - CEA"/>
            <person name="William W."/>
        </authorList>
    </citation>
    <scope>NUCLEOTIDE SEQUENCE</scope>
</reference>
<evidence type="ECO:0000256" key="1">
    <source>
        <dbReference type="SAM" id="MobiDB-lite"/>
    </source>
</evidence>
<proteinExistence type="predicted"/>
<organism evidence="2 3">
    <name type="scientific">Paramecium pentaurelia</name>
    <dbReference type="NCBI Taxonomy" id="43138"/>
    <lineage>
        <taxon>Eukaryota</taxon>
        <taxon>Sar</taxon>
        <taxon>Alveolata</taxon>
        <taxon>Ciliophora</taxon>
        <taxon>Intramacronucleata</taxon>
        <taxon>Oligohymenophorea</taxon>
        <taxon>Peniculida</taxon>
        <taxon>Parameciidae</taxon>
        <taxon>Paramecium</taxon>
    </lineage>
</organism>
<name>A0A8S1WEU1_9CILI</name>
<comment type="caution">
    <text evidence="2">The sequence shown here is derived from an EMBL/GenBank/DDBJ whole genome shotgun (WGS) entry which is preliminary data.</text>
</comment>
<feature type="compositionally biased region" description="Low complexity" evidence="1">
    <location>
        <begin position="436"/>
        <end position="451"/>
    </location>
</feature>
<accession>A0A8S1WEU1</accession>
<sequence>MFSSIEILTKNERQNSRLGTQRKKFKLTGQTILNGDQPSNYDYSKRHTHENDKGDHQSFLMKMGYSVSDDPNYQEYQKKNRGSSISTDQQSRQRITSRQSNNNSVATRGQSIELNNNYDNMNCPRISLYNPRTIRKTFQCDDSDGGLENFSDHSHYISVDNTPKPNKTTSFTKETISKIPTLIQFKFQRIRRCFQMIKALLRMKNLCNQKRTSWQLKQEILKRNQKSLKYNEGITAIKIKQWTQMVFSKMISIIQQKRLDKCKLNFIDNPESMSQLEKDQAIIFVSNIFTFAMSNLVIMTSSTNLLNELQVLMYQEQFFEYRKQFSKFVSQRANYICQDYQINTKLIMFSSIEILTKNERQNSRLGTQRKKFKLTGQTILNGDQPSNYDYSKRHTHENDKGDHQSFLMKMGYSVSDDPNYQEYQKKNRGSSISTDQQSRQRITSRQSNNNSVATRGQSIELNNNYDNMNCPRISLYNPRTIRKTFQCDDSDGGLENFSDHSHYISVDNTPKPNKTTSFTKETISKIPTLIQFKFQRIRRCFQMIKALLRMKNLCNQKRTSWQLKQEILKRNQKSLKYNEGITAIKIKQWTQMVFSKMISIIQQKRLDKCKLNFIDNPESMSQLEKDQAIIFVSNIFTFAMSNLVIMTSSTNLLNELQVLMYQEQFFEYRKQFSKFVSQRANYICQDYQVLTEQEKQLILSECVIINNLIPSLIKMTESLDILKCNKPSIEFLIRCLISLIQYFFIQNFSNIPKIEKKKQKINFSQYQLGKNDSSMIIIQNTQIKSDEMIFGTYNEQQLKDFLSKENWSESNKKKMNQVTTNLISIF</sequence>
<evidence type="ECO:0000313" key="3">
    <source>
        <dbReference type="Proteomes" id="UP000689195"/>
    </source>
</evidence>
<dbReference type="Proteomes" id="UP000689195">
    <property type="component" value="Unassembled WGS sequence"/>
</dbReference>